<evidence type="ECO:0000256" key="2">
    <source>
        <dbReference type="ARBA" id="ARBA00022448"/>
    </source>
</evidence>
<dbReference type="InterPro" id="IPR023996">
    <property type="entry name" value="TonB-dep_OMP_SusC/RagA"/>
</dbReference>
<dbReference type="InterPro" id="IPR036942">
    <property type="entry name" value="Beta-barrel_TonB_sf"/>
</dbReference>
<evidence type="ECO:0000259" key="9">
    <source>
        <dbReference type="Pfam" id="PF07715"/>
    </source>
</evidence>
<evidence type="ECO:0000256" key="5">
    <source>
        <dbReference type="ARBA" id="ARBA00023136"/>
    </source>
</evidence>
<dbReference type="Pfam" id="PF13715">
    <property type="entry name" value="CarbopepD_reg_2"/>
    <property type="match status" value="1"/>
</dbReference>
<dbReference type="PROSITE" id="PS52016">
    <property type="entry name" value="TONB_DEPENDENT_REC_3"/>
    <property type="match status" value="1"/>
</dbReference>
<dbReference type="GO" id="GO:0009279">
    <property type="term" value="C:cell outer membrane"/>
    <property type="evidence" value="ECO:0007669"/>
    <property type="project" value="UniProtKB-SubCell"/>
</dbReference>
<evidence type="ECO:0000313" key="11">
    <source>
        <dbReference type="Proteomes" id="UP000192333"/>
    </source>
</evidence>
<dbReference type="InterPro" id="IPR008969">
    <property type="entry name" value="CarboxyPept-like_regulatory"/>
</dbReference>
<evidence type="ECO:0000256" key="6">
    <source>
        <dbReference type="ARBA" id="ARBA00023237"/>
    </source>
</evidence>
<accession>A0A1W2H2C7</accession>
<keyword evidence="11" id="KW-1185">Reference proteome</keyword>
<feature type="transmembrane region" description="Helical" evidence="8">
    <location>
        <begin position="89"/>
        <end position="106"/>
    </location>
</feature>
<dbReference type="NCBIfam" id="TIGR04057">
    <property type="entry name" value="SusC_RagA_signa"/>
    <property type="match status" value="1"/>
</dbReference>
<dbReference type="NCBIfam" id="TIGR04056">
    <property type="entry name" value="OMP_RagA_SusC"/>
    <property type="match status" value="1"/>
</dbReference>
<evidence type="ECO:0000256" key="3">
    <source>
        <dbReference type="ARBA" id="ARBA00022452"/>
    </source>
</evidence>
<keyword evidence="6 7" id="KW-0998">Cell outer membrane</keyword>
<dbReference type="STRING" id="758820.SAMN00777080_1696"/>
<keyword evidence="2 7" id="KW-0813">Transport</keyword>
<dbReference type="InterPro" id="IPR023997">
    <property type="entry name" value="TonB-dep_OMP_SusC/RagA_CS"/>
</dbReference>
<reference evidence="11" key="1">
    <citation type="submission" date="2017-04" db="EMBL/GenBank/DDBJ databases">
        <authorList>
            <person name="Varghese N."/>
            <person name="Submissions S."/>
        </authorList>
    </citation>
    <scope>NUCLEOTIDE SEQUENCE [LARGE SCALE GENOMIC DNA]</scope>
    <source>
        <strain evidence="11">DSM 16537</strain>
    </source>
</reference>
<dbReference type="InterPro" id="IPR037066">
    <property type="entry name" value="Plug_dom_sf"/>
</dbReference>
<dbReference type="Proteomes" id="UP000192333">
    <property type="component" value="Chromosome I"/>
</dbReference>
<dbReference type="SUPFAM" id="SSF49464">
    <property type="entry name" value="Carboxypeptidase regulatory domain-like"/>
    <property type="match status" value="1"/>
</dbReference>
<sequence>MKLKNFNYLKNSIVFGCKFSSKNSILLTIGEKYYYSVNMAVAKSQLSQLLKIAKLILMNQFRLENNCINYFVFFKTTNPMRNYLQKMKAFMMVVMLTFVSIAAANAQGREVSGTVLDATLKDPLPGVTVLIKGTTRGTTTDLDGRFALSVQPGDETLVFSFVGFTPIEMMIGNQSVFNIELEEDIQSLQEAVVIGYGTQDKKEITSSVASVGVEGFNRGNFTNPQNLLQGKVAGLNISTPGGSPNAQPTVRLRGISSFGANSSPLIVLDGVIGASIDAVDPNDIESIDVLKDASAAAIYGTRGAAGVILITTKKGSSKQGYSNVTINTFGSAEYATGLIPVLDREEFLSRRPATSDFGSNTNWRDEILQTALNGTVNASLSGGFENTSYLASVNYRNNDGVVKGTNRETLNTRINFSQGALNNRLRMNVNLAFTNTDATDVPGDALLYATILNPTMPIYDDSEAGIRNGGFFQPPGFDNNNPVALINTRKNNVKVRNALFSYRAEFDITDNLIVSGQFSQDVLNNLSGRFQSRFDGAPGGGGANNGTAGQNTFDRVNTVVSGNLRYEKEIFDGMEMTFLVGGESQIFKERGFDVGVRQFLFDQGWDNLGAGGIRFGNNTNVSSFATNSVLNSIFGRANFNFRNTYFFSATLRAETFSGFGKENQTGYFPAFSAGADLTQVFDMGPFSQFKPRASFGVVGQLPPSPTLALGIFQNGNRIPLDPEDLNSVWVAPRQLSNPNPQLKWETTSEFTVGLDYALFNGKITGSMDYYTRTISDLLFEVGVGRGNPNPFDPGNFFTANTVWANIADLSSAGFEFLASANQISLGSKLKWTPTAMFTIYKRATIGNIGVGDIGLPEIRRGVPGAPGVNNAPIIWNKEGERVGDIYGPRLVGILEDGTTVLSADDPSGFEKLGNALPSGDFGFTNQFFYGNWDLNFLLRGSWGHQLLNSYRLFYEGDGNSTWNSVITKNTPTDPVISNAPNQISDFYIERGDFIRLDNLQIGYVLPTKSPNISNLRFYGGVQNLFTISQFSGVDPEVRWGDPTDNGLDQLAPGIERRNTYFIPRIWTMGLTLTFK</sequence>
<proteinExistence type="inferred from homology"/>
<dbReference type="Pfam" id="PF07715">
    <property type="entry name" value="Plug"/>
    <property type="match status" value="1"/>
</dbReference>
<dbReference type="EMBL" id="LT838813">
    <property type="protein sequence ID" value="SMD43117.1"/>
    <property type="molecule type" value="Genomic_DNA"/>
</dbReference>
<dbReference type="InterPro" id="IPR039426">
    <property type="entry name" value="TonB-dep_rcpt-like"/>
</dbReference>
<gene>
    <name evidence="10" type="ORF">SAMN00777080_1696</name>
</gene>
<evidence type="ECO:0000256" key="7">
    <source>
        <dbReference type="PROSITE-ProRule" id="PRU01360"/>
    </source>
</evidence>
<dbReference type="InterPro" id="IPR012910">
    <property type="entry name" value="Plug_dom"/>
</dbReference>
<keyword evidence="5 7" id="KW-0472">Membrane</keyword>
<feature type="domain" description="TonB-dependent receptor plug" evidence="9">
    <location>
        <begin position="200"/>
        <end position="307"/>
    </location>
</feature>
<keyword evidence="3 7" id="KW-1134">Transmembrane beta strand</keyword>
<keyword evidence="8" id="KW-1133">Transmembrane helix</keyword>
<comment type="similarity">
    <text evidence="7">Belongs to the TonB-dependent receptor family.</text>
</comment>
<evidence type="ECO:0000256" key="8">
    <source>
        <dbReference type="SAM" id="Phobius"/>
    </source>
</evidence>
<keyword evidence="4 7" id="KW-0812">Transmembrane</keyword>
<evidence type="ECO:0000256" key="4">
    <source>
        <dbReference type="ARBA" id="ARBA00022692"/>
    </source>
</evidence>
<dbReference type="SUPFAM" id="SSF56935">
    <property type="entry name" value="Porins"/>
    <property type="match status" value="1"/>
</dbReference>
<protein>
    <submittedName>
        <fullName evidence="10">Iron complex outermembrane recepter protein</fullName>
    </submittedName>
</protein>
<dbReference type="Gene3D" id="2.60.40.1120">
    <property type="entry name" value="Carboxypeptidase-like, regulatory domain"/>
    <property type="match status" value="1"/>
</dbReference>
<dbReference type="Gene3D" id="2.170.130.10">
    <property type="entry name" value="TonB-dependent receptor, plug domain"/>
    <property type="match status" value="1"/>
</dbReference>
<dbReference type="Gene3D" id="2.40.170.20">
    <property type="entry name" value="TonB-dependent receptor, beta-barrel domain"/>
    <property type="match status" value="1"/>
</dbReference>
<evidence type="ECO:0000256" key="1">
    <source>
        <dbReference type="ARBA" id="ARBA00004571"/>
    </source>
</evidence>
<name>A0A1W2H2C7_9BACT</name>
<dbReference type="AlphaFoldDB" id="A0A1W2H2C7"/>
<organism evidence="10 11">
    <name type="scientific">Aquiflexum balticum DSM 16537</name>
    <dbReference type="NCBI Taxonomy" id="758820"/>
    <lineage>
        <taxon>Bacteria</taxon>
        <taxon>Pseudomonadati</taxon>
        <taxon>Bacteroidota</taxon>
        <taxon>Cytophagia</taxon>
        <taxon>Cytophagales</taxon>
        <taxon>Cyclobacteriaceae</taxon>
        <taxon>Aquiflexum</taxon>
    </lineage>
</organism>
<evidence type="ECO:0000313" key="10">
    <source>
        <dbReference type="EMBL" id="SMD43117.1"/>
    </source>
</evidence>
<comment type="subcellular location">
    <subcellularLocation>
        <location evidence="1 7">Cell outer membrane</location>
        <topology evidence="1 7">Multi-pass membrane protein</topology>
    </subcellularLocation>
</comment>